<dbReference type="STRING" id="1844006.PhaeoP97_03261"/>
<dbReference type="SUPFAM" id="SSF52540">
    <property type="entry name" value="P-loop containing nucleoside triphosphate hydrolases"/>
    <property type="match status" value="1"/>
</dbReference>
<name>A0A1L3I8U1_9RHOB</name>
<keyword evidence="9 13" id="KW-0418">Kinase</keyword>
<dbReference type="NCBIfam" id="TIGR00682">
    <property type="entry name" value="lpxK"/>
    <property type="match status" value="1"/>
</dbReference>
<gene>
    <name evidence="13 14" type="primary">lpxK</name>
    <name evidence="14" type="ORF">PhaeoP97_03261</name>
</gene>
<reference evidence="15" key="1">
    <citation type="submission" date="2016-07" db="EMBL/GenBank/DDBJ databases">
        <title>Phaeobacter portensis sp. nov., a tropodithietic acid producing bacterium isolated from a German harbor.</title>
        <authorList>
            <person name="Freese H.M."/>
            <person name="Bunk B."/>
            <person name="Breider S."/>
            <person name="Brinkhoff T."/>
        </authorList>
    </citation>
    <scope>NUCLEOTIDE SEQUENCE [LARGE SCALE GENOMIC DNA]</scope>
    <source>
        <strain evidence="15">P97</strain>
    </source>
</reference>
<evidence type="ECO:0000313" key="15">
    <source>
        <dbReference type="Proteomes" id="UP000183859"/>
    </source>
</evidence>
<keyword evidence="10 13" id="KW-0067">ATP-binding</keyword>
<keyword evidence="7 13" id="KW-0808">Transferase</keyword>
<dbReference type="PANTHER" id="PTHR42724:SF1">
    <property type="entry name" value="TETRAACYLDISACCHARIDE 4'-KINASE, MITOCHONDRIAL-RELATED"/>
    <property type="match status" value="1"/>
</dbReference>
<evidence type="ECO:0000256" key="7">
    <source>
        <dbReference type="ARBA" id="ARBA00022679"/>
    </source>
</evidence>
<dbReference type="Proteomes" id="UP000183859">
    <property type="component" value="Chromosome"/>
</dbReference>
<dbReference type="InterPro" id="IPR003758">
    <property type="entry name" value="LpxK"/>
</dbReference>
<evidence type="ECO:0000256" key="1">
    <source>
        <dbReference type="ARBA" id="ARBA00002274"/>
    </source>
</evidence>
<dbReference type="RefSeq" id="WP_072505924.1">
    <property type="nucleotide sequence ID" value="NZ_CP016364.1"/>
</dbReference>
<keyword evidence="8 13" id="KW-0547">Nucleotide-binding</keyword>
<comment type="pathway">
    <text evidence="2 13">Glycolipid biosynthesis; lipid IV(A) biosynthesis; lipid IV(A) from (3R)-3-hydroxytetradecanoyl-[acyl-carrier-protein] and UDP-N-acetyl-alpha-D-glucosamine: step 6/6.</text>
</comment>
<dbReference type="GO" id="GO:0005524">
    <property type="term" value="F:ATP binding"/>
    <property type="evidence" value="ECO:0007669"/>
    <property type="project" value="UniProtKB-UniRule"/>
</dbReference>
<keyword evidence="15" id="KW-1185">Reference proteome</keyword>
<comment type="catalytic activity">
    <reaction evidence="13">
        <text>a lipid A disaccharide + ATP = a lipid IVA + ADP + H(+)</text>
        <dbReference type="Rhea" id="RHEA:67840"/>
        <dbReference type="ChEBI" id="CHEBI:15378"/>
        <dbReference type="ChEBI" id="CHEBI:30616"/>
        <dbReference type="ChEBI" id="CHEBI:176343"/>
        <dbReference type="ChEBI" id="CHEBI:176425"/>
        <dbReference type="ChEBI" id="CHEBI:456216"/>
        <dbReference type="EC" id="2.7.1.130"/>
    </reaction>
</comment>
<dbReference type="PANTHER" id="PTHR42724">
    <property type="entry name" value="TETRAACYLDISACCHARIDE 4'-KINASE"/>
    <property type="match status" value="1"/>
</dbReference>
<dbReference type="Pfam" id="PF02606">
    <property type="entry name" value="LpxK"/>
    <property type="match status" value="1"/>
</dbReference>
<dbReference type="AlphaFoldDB" id="A0A1L3I8U1"/>
<evidence type="ECO:0000256" key="11">
    <source>
        <dbReference type="ARBA" id="ARBA00023098"/>
    </source>
</evidence>
<feature type="binding site" evidence="13">
    <location>
        <begin position="55"/>
        <end position="62"/>
    </location>
    <ligand>
        <name>ATP</name>
        <dbReference type="ChEBI" id="CHEBI:30616"/>
    </ligand>
</feature>
<dbReference type="KEGG" id="php:PhaeoP97_03261"/>
<evidence type="ECO:0000256" key="5">
    <source>
        <dbReference type="ARBA" id="ARBA00022516"/>
    </source>
</evidence>
<evidence type="ECO:0000256" key="6">
    <source>
        <dbReference type="ARBA" id="ARBA00022556"/>
    </source>
</evidence>
<dbReference type="InterPro" id="IPR027417">
    <property type="entry name" value="P-loop_NTPase"/>
</dbReference>
<evidence type="ECO:0000256" key="4">
    <source>
        <dbReference type="ARBA" id="ARBA00016436"/>
    </source>
</evidence>
<dbReference type="EC" id="2.7.1.130" evidence="3 13"/>
<evidence type="ECO:0000256" key="2">
    <source>
        <dbReference type="ARBA" id="ARBA00004870"/>
    </source>
</evidence>
<evidence type="ECO:0000256" key="10">
    <source>
        <dbReference type="ARBA" id="ARBA00022840"/>
    </source>
</evidence>
<dbReference type="OrthoDB" id="9766423at2"/>
<dbReference type="GO" id="GO:0009029">
    <property type="term" value="F:lipid-A 4'-kinase activity"/>
    <property type="evidence" value="ECO:0007669"/>
    <property type="project" value="UniProtKB-UniRule"/>
</dbReference>
<keyword evidence="6 13" id="KW-0441">Lipid A biosynthesis</keyword>
<proteinExistence type="inferred from homology"/>
<comment type="function">
    <text evidence="1 13">Transfers the gamma-phosphate of ATP to the 4'-position of a tetraacyldisaccharide 1-phosphate intermediate (termed DS-1-P) to form tetraacyldisaccharide 1,4'-bis-phosphate (lipid IVA).</text>
</comment>
<evidence type="ECO:0000256" key="12">
    <source>
        <dbReference type="ARBA" id="ARBA00029757"/>
    </source>
</evidence>
<keyword evidence="11 13" id="KW-0443">Lipid metabolism</keyword>
<sequence length="334" mass="35874">MKAPDFWHKPARDFDLRKTLLAPLGWIYARATAKRLADTHPLRIDVPVICVGNINAGGTGKTPTVIWFLERLRDMGHEPHVVTRGYGGSLKGPVQVNPGQHRASQVGDEPLLLAAFGEVWKADDRAAGAMAAAAAGATVIVLDDGFQNPAVHKDMSVVVVDAAHGFGNGRCLPAGPLREPVAVGLRRADVVLSLGQTDAQIEFNARWSGALTTRPHFTGALTPLQTGMPWGGTPVLAFAGIGHPQKFFDTLRSLGADLRRCEALDDHQPLSAALMTRLETEAKLIGAQLVTTEKDAVRLPDSFRSKVITLPVRLQIDSDETLLTKLCEIAPPPP</sequence>
<protein>
    <recommendedName>
        <fullName evidence="4 13">Tetraacyldisaccharide 4'-kinase</fullName>
        <ecNumber evidence="3 13">2.7.1.130</ecNumber>
    </recommendedName>
    <alternativeName>
        <fullName evidence="12 13">Lipid A 4'-kinase</fullName>
    </alternativeName>
</protein>
<dbReference type="GO" id="GO:0005886">
    <property type="term" value="C:plasma membrane"/>
    <property type="evidence" value="ECO:0007669"/>
    <property type="project" value="TreeGrafter"/>
</dbReference>
<evidence type="ECO:0000256" key="9">
    <source>
        <dbReference type="ARBA" id="ARBA00022777"/>
    </source>
</evidence>
<keyword evidence="5 13" id="KW-0444">Lipid biosynthesis</keyword>
<evidence type="ECO:0000256" key="3">
    <source>
        <dbReference type="ARBA" id="ARBA00012071"/>
    </source>
</evidence>
<evidence type="ECO:0000256" key="8">
    <source>
        <dbReference type="ARBA" id="ARBA00022741"/>
    </source>
</evidence>
<dbReference type="HAMAP" id="MF_00409">
    <property type="entry name" value="LpxK"/>
    <property type="match status" value="1"/>
</dbReference>
<dbReference type="GO" id="GO:0009244">
    <property type="term" value="P:lipopolysaccharide core region biosynthetic process"/>
    <property type="evidence" value="ECO:0007669"/>
    <property type="project" value="TreeGrafter"/>
</dbReference>
<dbReference type="GO" id="GO:0009245">
    <property type="term" value="P:lipid A biosynthetic process"/>
    <property type="evidence" value="ECO:0007669"/>
    <property type="project" value="UniProtKB-UniRule"/>
</dbReference>
<dbReference type="UniPathway" id="UPA00359">
    <property type="reaction ID" value="UER00482"/>
</dbReference>
<evidence type="ECO:0000256" key="13">
    <source>
        <dbReference type="HAMAP-Rule" id="MF_00409"/>
    </source>
</evidence>
<dbReference type="EMBL" id="CP016364">
    <property type="protein sequence ID" value="APG48619.1"/>
    <property type="molecule type" value="Genomic_DNA"/>
</dbReference>
<comment type="similarity">
    <text evidence="13">Belongs to the LpxK family.</text>
</comment>
<accession>A0A1L3I8U1</accession>
<organism evidence="14 15">
    <name type="scientific">Phaeobacter porticola</name>
    <dbReference type="NCBI Taxonomy" id="1844006"/>
    <lineage>
        <taxon>Bacteria</taxon>
        <taxon>Pseudomonadati</taxon>
        <taxon>Pseudomonadota</taxon>
        <taxon>Alphaproteobacteria</taxon>
        <taxon>Rhodobacterales</taxon>
        <taxon>Roseobacteraceae</taxon>
        <taxon>Phaeobacter</taxon>
    </lineage>
</organism>
<evidence type="ECO:0000313" key="14">
    <source>
        <dbReference type="EMBL" id="APG48619.1"/>
    </source>
</evidence>